<reference evidence="1" key="1">
    <citation type="submission" date="2014-11" db="EMBL/GenBank/DDBJ databases">
        <authorList>
            <person name="Amaro Gonzalez C."/>
        </authorList>
    </citation>
    <scope>NUCLEOTIDE SEQUENCE</scope>
</reference>
<dbReference type="AlphaFoldDB" id="A0A0E9P935"/>
<protein>
    <submittedName>
        <fullName evidence="1">Uncharacterized protein</fullName>
    </submittedName>
</protein>
<evidence type="ECO:0000313" key="1">
    <source>
        <dbReference type="EMBL" id="JAH00575.1"/>
    </source>
</evidence>
<name>A0A0E9P935_ANGAN</name>
<proteinExistence type="predicted"/>
<organism evidence="1">
    <name type="scientific">Anguilla anguilla</name>
    <name type="common">European freshwater eel</name>
    <name type="synonym">Muraena anguilla</name>
    <dbReference type="NCBI Taxonomy" id="7936"/>
    <lineage>
        <taxon>Eukaryota</taxon>
        <taxon>Metazoa</taxon>
        <taxon>Chordata</taxon>
        <taxon>Craniata</taxon>
        <taxon>Vertebrata</taxon>
        <taxon>Euteleostomi</taxon>
        <taxon>Actinopterygii</taxon>
        <taxon>Neopterygii</taxon>
        <taxon>Teleostei</taxon>
        <taxon>Anguilliformes</taxon>
        <taxon>Anguillidae</taxon>
        <taxon>Anguilla</taxon>
    </lineage>
</organism>
<dbReference type="EMBL" id="GBXM01108002">
    <property type="protein sequence ID" value="JAH00575.1"/>
    <property type="molecule type" value="Transcribed_RNA"/>
</dbReference>
<reference evidence="1" key="2">
    <citation type="journal article" date="2015" name="Fish Shellfish Immunol.">
        <title>Early steps in the European eel (Anguilla anguilla)-Vibrio vulnificus interaction in the gills: Role of the RtxA13 toxin.</title>
        <authorList>
            <person name="Callol A."/>
            <person name="Pajuelo D."/>
            <person name="Ebbesson L."/>
            <person name="Teles M."/>
            <person name="MacKenzie S."/>
            <person name="Amaro C."/>
        </authorList>
    </citation>
    <scope>NUCLEOTIDE SEQUENCE</scope>
</reference>
<sequence length="27" mass="2847">MVALGGRATGAFFKERAVIPNQGDNNI</sequence>
<accession>A0A0E9P935</accession>